<evidence type="ECO:0000256" key="2">
    <source>
        <dbReference type="ARBA" id="ARBA00007844"/>
    </source>
</evidence>
<organism evidence="7 8">
    <name type="scientific">Chlamydomonas eustigma</name>
    <dbReference type="NCBI Taxonomy" id="1157962"/>
    <lineage>
        <taxon>Eukaryota</taxon>
        <taxon>Viridiplantae</taxon>
        <taxon>Chlorophyta</taxon>
        <taxon>core chlorophytes</taxon>
        <taxon>Chlorophyceae</taxon>
        <taxon>CS clade</taxon>
        <taxon>Chlamydomonadales</taxon>
        <taxon>Chlamydomonadaceae</taxon>
        <taxon>Chlamydomonas</taxon>
    </lineage>
</organism>
<keyword evidence="8" id="KW-1185">Reference proteome</keyword>
<dbReference type="GO" id="GO:0005634">
    <property type="term" value="C:nucleus"/>
    <property type="evidence" value="ECO:0007669"/>
    <property type="project" value="UniProtKB-SubCell"/>
</dbReference>
<comment type="subcellular location">
    <subcellularLocation>
        <location evidence="1">Nucleus</location>
    </subcellularLocation>
</comment>
<protein>
    <recommendedName>
        <fullName evidence="9">Condensin-2 complex subunit H2</fullName>
    </recommendedName>
</protein>
<dbReference type="AlphaFoldDB" id="A0A250XM57"/>
<dbReference type="Pfam" id="PF06278">
    <property type="entry name" value="CNDH2_N"/>
    <property type="match status" value="1"/>
</dbReference>
<dbReference type="GO" id="GO:0010032">
    <property type="term" value="P:meiotic chromosome condensation"/>
    <property type="evidence" value="ECO:0007669"/>
    <property type="project" value="TreeGrafter"/>
</dbReference>
<dbReference type="GO" id="GO:0000796">
    <property type="term" value="C:condensin complex"/>
    <property type="evidence" value="ECO:0007669"/>
    <property type="project" value="TreeGrafter"/>
</dbReference>
<proteinExistence type="inferred from homology"/>
<dbReference type="Pfam" id="PF16858">
    <property type="entry name" value="CNDH2_C"/>
    <property type="match status" value="1"/>
</dbReference>
<dbReference type="STRING" id="1157962.A0A250XM57"/>
<dbReference type="GO" id="GO:0003682">
    <property type="term" value="F:chromatin binding"/>
    <property type="evidence" value="ECO:0007669"/>
    <property type="project" value="TreeGrafter"/>
</dbReference>
<dbReference type="InterPro" id="IPR009378">
    <property type="entry name" value="H2_N"/>
</dbReference>
<evidence type="ECO:0008006" key="9">
    <source>
        <dbReference type="Google" id="ProtNLM"/>
    </source>
</evidence>
<feature type="compositionally biased region" description="Low complexity" evidence="4">
    <location>
        <begin position="781"/>
        <end position="791"/>
    </location>
</feature>
<dbReference type="PANTHER" id="PTHR14324">
    <property type="entry name" value="CONDENSIN-2 COMPLEX SUBUNIT H2"/>
    <property type="match status" value="1"/>
</dbReference>
<evidence type="ECO:0000313" key="7">
    <source>
        <dbReference type="EMBL" id="GAX84106.1"/>
    </source>
</evidence>
<feature type="compositionally biased region" description="Basic residues" evidence="4">
    <location>
        <begin position="809"/>
        <end position="820"/>
    </location>
</feature>
<feature type="compositionally biased region" description="Basic and acidic residues" evidence="4">
    <location>
        <begin position="747"/>
        <end position="780"/>
    </location>
</feature>
<evidence type="ECO:0000259" key="6">
    <source>
        <dbReference type="Pfam" id="PF16858"/>
    </source>
</evidence>
<accession>A0A250XM57</accession>
<feature type="region of interest" description="Disordered" evidence="4">
    <location>
        <begin position="98"/>
        <end position="136"/>
    </location>
</feature>
<dbReference type="GO" id="GO:0051306">
    <property type="term" value="P:mitotic sister chromatid separation"/>
    <property type="evidence" value="ECO:0007669"/>
    <property type="project" value="TreeGrafter"/>
</dbReference>
<feature type="domain" description="Condensin II complex subunit H2 N-terminal" evidence="5">
    <location>
        <begin position="16"/>
        <end position="104"/>
    </location>
</feature>
<dbReference type="Proteomes" id="UP000232323">
    <property type="component" value="Unassembled WGS sequence"/>
</dbReference>
<feature type="domain" description="Condensin-2 complex subunit H2 C-terminal" evidence="6">
    <location>
        <begin position="585"/>
        <end position="732"/>
    </location>
</feature>
<evidence type="ECO:0000256" key="1">
    <source>
        <dbReference type="ARBA" id="ARBA00004123"/>
    </source>
</evidence>
<name>A0A250XM57_9CHLO</name>
<evidence type="ECO:0000256" key="4">
    <source>
        <dbReference type="SAM" id="MobiDB-lite"/>
    </source>
</evidence>
<feature type="compositionally biased region" description="Acidic residues" evidence="4">
    <location>
        <begin position="103"/>
        <end position="112"/>
    </location>
</feature>
<comment type="caution">
    <text evidence="7">The sequence shown here is derived from an EMBL/GenBank/DDBJ whole genome shotgun (WGS) entry which is preliminary data.</text>
</comment>
<evidence type="ECO:0000313" key="8">
    <source>
        <dbReference type="Proteomes" id="UP000232323"/>
    </source>
</evidence>
<dbReference type="OrthoDB" id="10038475at2759"/>
<reference evidence="7 8" key="1">
    <citation type="submission" date="2017-08" db="EMBL/GenBank/DDBJ databases">
        <title>Acidophilic green algal genome provides insights into adaptation to an acidic environment.</title>
        <authorList>
            <person name="Hirooka S."/>
            <person name="Hirose Y."/>
            <person name="Kanesaki Y."/>
            <person name="Higuchi S."/>
            <person name="Fujiwara T."/>
            <person name="Onuma R."/>
            <person name="Era A."/>
            <person name="Ohbayashi R."/>
            <person name="Uzuka A."/>
            <person name="Nozaki H."/>
            <person name="Yoshikawa H."/>
            <person name="Miyagishima S.Y."/>
        </authorList>
    </citation>
    <scope>NUCLEOTIDE SEQUENCE [LARGE SCALE GENOMIC DNA]</scope>
    <source>
        <strain evidence="7 8">NIES-2499</strain>
    </source>
</reference>
<dbReference type="PANTHER" id="PTHR14324:SF3">
    <property type="entry name" value="CONDENSIN-2 COMPLEX SUBUNIT H2"/>
    <property type="match status" value="1"/>
</dbReference>
<feature type="region of interest" description="Disordered" evidence="4">
    <location>
        <begin position="253"/>
        <end position="305"/>
    </location>
</feature>
<comment type="similarity">
    <text evidence="2">Belongs to the CND2 H2 (condensin-2 subunit 2) family.</text>
</comment>
<evidence type="ECO:0000259" key="5">
    <source>
        <dbReference type="Pfam" id="PF06278"/>
    </source>
</evidence>
<keyword evidence="3" id="KW-0539">Nucleus</keyword>
<sequence length="820" mass="87209">MADELAEYEAQLRDSKFFHLLKPIKDLSENWTLDIAKELDEYLGHLDRTGFSFDGGPSLDFAEAALLIQSSACVYSKKVEYLHSLVYQALEVVRTKKRKEASGEDGAEEGMPEGEGMNGAAPSRARNGRNRSHHDEDDSIEAFLAAGEDLVECTDIDLDVDAISAAPVYRRAPAILLALEDGCGYGSGGDGDSGLYRLSHCHVHISGALLLDPRDGEQYDHLLRNVGGRPSHASTAYVPSQLGPWLPDKQKVEAQGAAQAAIMPQKRSEEEEEDDDNGGGALGGEDEDEVEGTSVPADTGSVKVPEGTAAVITTASDQPTQAPAANQVPNVLVASSEQLAQLNLGGGSGTLTTCEAMAFDPFAPLDPNEQSNLPLKPMQVRKPGKAKQAACFAKQRGTGGGQGSSGVRSLFNPSSVPFIPSLMHQEFAYAAELMPISGSGSGSKPVGATDGAGRRVGVQGYQAGLGGGTGSAAEARTINGRVPQPGAVFDWFDAAAATVAPVKYEDVGDEEGVGTGHDLAWGPAEGADDEDDEDDVAGAGGVEYNQLDNHHGVDASDIMAGMRGAHMLRSFQLEDGEGEEDGGQSYEELCRSHIDKMIAAATAKEVQTELAQRVTTWRSRIDPVLKEEEFRQTFDLQHYGEKILGRLQEEGGLIGQQTAHSAAAVDAAAAAAAAVLDFSQVAGSELRFEVSRTFAAMLQLINNRNVFLSQKGGPDKPFKICLLTAEQPHKKMAQKLAAPQASVVLKQSDDLQSSKDAADPLVDERTGTKEGTEPYKHDLENANIEAGANGNRLKSYKEERAKSSENMASRRHKKARGVQN</sequence>
<dbReference type="EMBL" id="BEGY01000116">
    <property type="protein sequence ID" value="GAX84106.1"/>
    <property type="molecule type" value="Genomic_DNA"/>
</dbReference>
<dbReference type="InterPro" id="IPR031739">
    <property type="entry name" value="Ncaph2"/>
</dbReference>
<gene>
    <name evidence="7" type="ORF">CEUSTIGMA_g11529.t1</name>
</gene>
<evidence type="ECO:0000256" key="3">
    <source>
        <dbReference type="ARBA" id="ARBA00023242"/>
    </source>
</evidence>
<dbReference type="InterPro" id="IPR031737">
    <property type="entry name" value="CNDH2_C"/>
</dbReference>
<feature type="region of interest" description="Disordered" evidence="4">
    <location>
        <begin position="747"/>
        <end position="820"/>
    </location>
</feature>